<dbReference type="OrthoDB" id="826619at2"/>
<dbReference type="EMBL" id="WBVQ01000001">
    <property type="protein sequence ID" value="KAB2817256.1"/>
    <property type="molecule type" value="Genomic_DNA"/>
</dbReference>
<organism evidence="2 3">
    <name type="scientific">Phaeocystidibacter marisrubri</name>
    <dbReference type="NCBI Taxonomy" id="1577780"/>
    <lineage>
        <taxon>Bacteria</taxon>
        <taxon>Pseudomonadati</taxon>
        <taxon>Bacteroidota</taxon>
        <taxon>Flavobacteriia</taxon>
        <taxon>Flavobacteriales</taxon>
        <taxon>Phaeocystidibacteraceae</taxon>
        <taxon>Phaeocystidibacter</taxon>
    </lineage>
</organism>
<keyword evidence="3" id="KW-1185">Reference proteome</keyword>
<proteinExistence type="predicted"/>
<dbReference type="AlphaFoldDB" id="A0A6L3ZGV9"/>
<keyword evidence="1" id="KW-0732">Signal</keyword>
<protein>
    <submittedName>
        <fullName evidence="2">DUF1573 domain-containing protein</fullName>
    </submittedName>
</protein>
<accession>A0A6L3ZGV9</accession>
<dbReference type="InterPro" id="IPR011467">
    <property type="entry name" value="DUF1573"/>
</dbReference>
<dbReference type="Proteomes" id="UP000484164">
    <property type="component" value="Unassembled WGS sequence"/>
</dbReference>
<sequence length="146" mass="15902">MKKLLMTLAVVFFGMTYASAQENPNAPVMTFESTVMDYGTIEQDANGVRVFEFTNTGKEPLIISNLRGSCGCTVPDQSIVNKPIAPGESAEIKVRYDTHRVGRFQKSVTVTSNASQGTIVLTIKGNVRQAQTTPVNENTPTSRVSR</sequence>
<name>A0A6L3ZGV9_9FLAO</name>
<evidence type="ECO:0000313" key="2">
    <source>
        <dbReference type="EMBL" id="KAB2817256.1"/>
    </source>
</evidence>
<dbReference type="Pfam" id="PF07610">
    <property type="entry name" value="DUF1573"/>
    <property type="match status" value="1"/>
</dbReference>
<evidence type="ECO:0000313" key="3">
    <source>
        <dbReference type="Proteomes" id="UP000484164"/>
    </source>
</evidence>
<dbReference type="InterPro" id="IPR013783">
    <property type="entry name" value="Ig-like_fold"/>
</dbReference>
<dbReference type="RefSeq" id="WP_151691827.1">
    <property type="nucleotide sequence ID" value="NZ_BMGX01000002.1"/>
</dbReference>
<gene>
    <name evidence="2" type="ORF">F8C82_02365</name>
</gene>
<dbReference type="Gene3D" id="2.60.40.10">
    <property type="entry name" value="Immunoglobulins"/>
    <property type="match status" value="1"/>
</dbReference>
<comment type="caution">
    <text evidence="2">The sequence shown here is derived from an EMBL/GenBank/DDBJ whole genome shotgun (WGS) entry which is preliminary data.</text>
</comment>
<dbReference type="PANTHER" id="PTHR37833">
    <property type="entry name" value="LIPOPROTEIN-RELATED"/>
    <property type="match status" value="1"/>
</dbReference>
<dbReference type="PANTHER" id="PTHR37833:SF1">
    <property type="entry name" value="SIGNAL PEPTIDE PROTEIN"/>
    <property type="match status" value="1"/>
</dbReference>
<reference evidence="2 3" key="1">
    <citation type="submission" date="2019-10" db="EMBL/GenBank/DDBJ databases">
        <title>Genome sequence of Phaeocystidibacter marisrubri JCM30614 (type strain).</title>
        <authorList>
            <person name="Bowman J.P."/>
        </authorList>
    </citation>
    <scope>NUCLEOTIDE SEQUENCE [LARGE SCALE GENOMIC DNA]</scope>
    <source>
        <strain evidence="2 3">JCM 30614</strain>
    </source>
</reference>
<evidence type="ECO:0000256" key="1">
    <source>
        <dbReference type="SAM" id="SignalP"/>
    </source>
</evidence>
<feature type="chain" id="PRO_5026984464" evidence="1">
    <location>
        <begin position="21"/>
        <end position="146"/>
    </location>
</feature>
<feature type="signal peptide" evidence="1">
    <location>
        <begin position="1"/>
        <end position="20"/>
    </location>
</feature>